<gene>
    <name evidence="1" type="ORF">ABSH63_11245</name>
</gene>
<evidence type="ECO:0000313" key="1">
    <source>
        <dbReference type="EMBL" id="MES0874576.1"/>
    </source>
</evidence>
<name>A0ABV2ACE9_9GAMM</name>
<accession>A0ABV2ACE9</accession>
<evidence type="ECO:0000313" key="2">
    <source>
        <dbReference type="Proteomes" id="UP001465331"/>
    </source>
</evidence>
<dbReference type="Proteomes" id="UP001465331">
    <property type="component" value="Unassembled WGS sequence"/>
</dbReference>
<keyword evidence="2" id="KW-1185">Reference proteome</keyword>
<organism evidence="1 2">
    <name type="scientific">Sinimarinibacterium thermocellulolyticum</name>
    <dbReference type="NCBI Taxonomy" id="3170016"/>
    <lineage>
        <taxon>Bacteria</taxon>
        <taxon>Pseudomonadati</taxon>
        <taxon>Pseudomonadota</taxon>
        <taxon>Gammaproteobacteria</taxon>
        <taxon>Nevskiales</taxon>
        <taxon>Nevskiaceae</taxon>
        <taxon>Sinimarinibacterium</taxon>
    </lineage>
</organism>
<dbReference type="PROSITE" id="PS51257">
    <property type="entry name" value="PROKAR_LIPOPROTEIN"/>
    <property type="match status" value="1"/>
</dbReference>
<comment type="caution">
    <text evidence="1">The sequence shown here is derived from an EMBL/GenBank/DDBJ whole genome shotgun (WGS) entry which is preliminary data.</text>
</comment>
<sequence length="47" mass="4950">MPSEAARGGRLDAWLVWIGNWGLALAGLGCLPQPPLEAPSPRAEPAR</sequence>
<proteinExistence type="predicted"/>
<reference evidence="1 2" key="1">
    <citation type="submission" date="2024-06" db="EMBL/GenBank/DDBJ databases">
        <authorList>
            <person name="Li Z."/>
            <person name="Jiang Y."/>
        </authorList>
    </citation>
    <scope>NUCLEOTIDE SEQUENCE [LARGE SCALE GENOMIC DNA]</scope>
    <source>
        <strain evidence="1 2">HSW-8</strain>
    </source>
</reference>
<dbReference type="RefSeq" id="WP_352889818.1">
    <property type="nucleotide sequence ID" value="NZ_JBEPIJ010000012.1"/>
</dbReference>
<protein>
    <submittedName>
        <fullName evidence="1">Uncharacterized protein</fullName>
    </submittedName>
</protein>
<dbReference type="EMBL" id="JBEPIJ010000012">
    <property type="protein sequence ID" value="MES0874576.1"/>
    <property type="molecule type" value="Genomic_DNA"/>
</dbReference>